<dbReference type="PANTHER" id="PTHR12561:SF3">
    <property type="entry name" value="LIPOYLTRANSFERASE 1, MITOCHONDRIAL"/>
    <property type="match status" value="1"/>
</dbReference>
<protein>
    <recommendedName>
        <fullName evidence="4">lipoate--protein ligase</fullName>
        <ecNumber evidence="4">6.3.1.20</ecNumber>
    </recommendedName>
</protein>
<comment type="pathway">
    <text evidence="2">Protein modification; protein lipoylation via exogenous pathway; protein N(6)-(lipoyl)lysine from lipoate: step 1/2.</text>
</comment>
<dbReference type="AlphaFoldDB" id="A0AAV7YTE7"/>
<dbReference type="GO" id="GO:0005524">
    <property type="term" value="F:ATP binding"/>
    <property type="evidence" value="ECO:0007669"/>
    <property type="project" value="UniProtKB-KW"/>
</dbReference>
<comment type="pathway">
    <text evidence="1">Protein modification; protein lipoylation via exogenous pathway; protein N(6)-(lipoyl)lysine from lipoate: step 2/2.</text>
</comment>
<feature type="domain" description="BPL/LPL catalytic" evidence="9">
    <location>
        <begin position="57"/>
        <end position="240"/>
    </location>
</feature>
<dbReference type="Pfam" id="PF21948">
    <property type="entry name" value="LplA-B_cat"/>
    <property type="match status" value="1"/>
</dbReference>
<dbReference type="PROSITE" id="PS51733">
    <property type="entry name" value="BPL_LPL_CATALYTIC"/>
    <property type="match status" value="1"/>
</dbReference>
<dbReference type="Pfam" id="PF10437">
    <property type="entry name" value="Lip_prot_lig_C"/>
    <property type="match status" value="1"/>
</dbReference>
<evidence type="ECO:0000256" key="1">
    <source>
        <dbReference type="ARBA" id="ARBA00005085"/>
    </source>
</evidence>
<dbReference type="Proteomes" id="UP001146793">
    <property type="component" value="Unassembled WGS sequence"/>
</dbReference>
<evidence type="ECO:0000256" key="4">
    <source>
        <dbReference type="ARBA" id="ARBA00012367"/>
    </source>
</evidence>
<keyword evidence="7" id="KW-0067">ATP-binding</keyword>
<dbReference type="GO" id="GO:0016979">
    <property type="term" value="F:lipoate-protein ligase activity"/>
    <property type="evidence" value="ECO:0007669"/>
    <property type="project" value="UniProtKB-EC"/>
</dbReference>
<dbReference type="Gene3D" id="3.30.390.50">
    <property type="entry name" value="CO dehydrogenase flavoprotein, C-terminal domain"/>
    <property type="match status" value="1"/>
</dbReference>
<evidence type="ECO:0000256" key="8">
    <source>
        <dbReference type="ARBA" id="ARBA00048037"/>
    </source>
</evidence>
<dbReference type="InterPro" id="IPR004143">
    <property type="entry name" value="BPL_LPL_catalytic"/>
</dbReference>
<dbReference type="GO" id="GO:0017118">
    <property type="term" value="F:lipoyltransferase activity"/>
    <property type="evidence" value="ECO:0007669"/>
    <property type="project" value="TreeGrafter"/>
</dbReference>
<dbReference type="InterPro" id="IPR045864">
    <property type="entry name" value="aa-tRNA-synth_II/BPL/LPL"/>
</dbReference>
<dbReference type="CDD" id="cd16443">
    <property type="entry name" value="LplA"/>
    <property type="match status" value="1"/>
</dbReference>
<evidence type="ECO:0000313" key="10">
    <source>
        <dbReference type="EMBL" id="KAJ3430689.1"/>
    </source>
</evidence>
<dbReference type="Gene3D" id="3.30.930.10">
    <property type="entry name" value="Bira Bifunctional Protein, Domain 2"/>
    <property type="match status" value="1"/>
</dbReference>
<sequence>MLSQLIPIKNPINLNCRLIAKQTVLRNFHSKIRVLRSNQNNPFLNLAIEEWLLKDSPVSKPTLYLWRNSPTVVIGKHQNPWKECNLEAMRQNGVNLARRESGGGAVFQDLGNTNFTFLIRRKDFSKEVNNSIIIRALSHFGIKADVSGRNDLTVDQKKISGSAYKLTNERAFHHGTMLMNVDLKALGKYLTVNKLKLQSKGVKSVRSRVSNLIEYNKEIEHEGFCKATIEEFWKQYGDHCEIETIGKEIMKKIPKIQKYFNHLKDWDWRFGHTPKFNLEFEKKFDWGLISIGVVSSEGKIKKVKIFSDSLYPGMITALENCLSGTEINKQKLKNAIENAKKSDLVENSNCFPLMDQFCSWLVTTI</sequence>
<reference evidence="10" key="1">
    <citation type="submission" date="2022-08" db="EMBL/GenBank/DDBJ databases">
        <title>Novel sulphate-reducing endosymbionts in the free-living metamonad Anaeramoeba.</title>
        <authorList>
            <person name="Jerlstrom-Hultqvist J."/>
            <person name="Cepicka I."/>
            <person name="Gallot-Lavallee L."/>
            <person name="Salas-Leiva D."/>
            <person name="Curtis B.A."/>
            <person name="Zahonova K."/>
            <person name="Pipaliya S."/>
            <person name="Dacks J."/>
            <person name="Roger A.J."/>
        </authorList>
    </citation>
    <scope>NUCLEOTIDE SEQUENCE</scope>
    <source>
        <strain evidence="10">Busselton2</strain>
    </source>
</reference>
<dbReference type="SUPFAM" id="SSF82649">
    <property type="entry name" value="SufE/NifU"/>
    <property type="match status" value="1"/>
</dbReference>
<comment type="similarity">
    <text evidence="3">Belongs to the LplA family.</text>
</comment>
<name>A0AAV7YTE7_9EUKA</name>
<gene>
    <name evidence="10" type="ORF">M0812_23705</name>
</gene>
<keyword evidence="5 10" id="KW-0436">Ligase</keyword>
<dbReference type="InterPro" id="IPR004562">
    <property type="entry name" value="LipoylTrfase_LipoateP_Ligase"/>
</dbReference>
<dbReference type="GO" id="GO:0009249">
    <property type="term" value="P:protein lipoylation"/>
    <property type="evidence" value="ECO:0007669"/>
    <property type="project" value="InterPro"/>
</dbReference>
<keyword evidence="6" id="KW-0547">Nucleotide-binding</keyword>
<dbReference type="GO" id="GO:0005737">
    <property type="term" value="C:cytoplasm"/>
    <property type="evidence" value="ECO:0007669"/>
    <property type="project" value="TreeGrafter"/>
</dbReference>
<dbReference type="EMBL" id="JANTQA010000051">
    <property type="protein sequence ID" value="KAJ3430689.1"/>
    <property type="molecule type" value="Genomic_DNA"/>
</dbReference>
<evidence type="ECO:0000313" key="11">
    <source>
        <dbReference type="Proteomes" id="UP001146793"/>
    </source>
</evidence>
<organism evidence="10 11">
    <name type="scientific">Anaeramoeba flamelloides</name>
    <dbReference type="NCBI Taxonomy" id="1746091"/>
    <lineage>
        <taxon>Eukaryota</taxon>
        <taxon>Metamonada</taxon>
        <taxon>Anaeramoebidae</taxon>
        <taxon>Anaeramoeba</taxon>
    </lineage>
</organism>
<evidence type="ECO:0000256" key="3">
    <source>
        <dbReference type="ARBA" id="ARBA00008242"/>
    </source>
</evidence>
<proteinExistence type="inferred from homology"/>
<comment type="catalytic activity">
    <reaction evidence="8">
        <text>L-lysyl-[lipoyl-carrier protein] + (R)-lipoate + ATP = N(6)-[(R)-lipoyl]-L-lysyl-[lipoyl-carrier protein] + AMP + diphosphate + H(+)</text>
        <dbReference type="Rhea" id="RHEA:49288"/>
        <dbReference type="Rhea" id="RHEA-COMP:10500"/>
        <dbReference type="Rhea" id="RHEA-COMP:10502"/>
        <dbReference type="ChEBI" id="CHEBI:15378"/>
        <dbReference type="ChEBI" id="CHEBI:29969"/>
        <dbReference type="ChEBI" id="CHEBI:30616"/>
        <dbReference type="ChEBI" id="CHEBI:33019"/>
        <dbReference type="ChEBI" id="CHEBI:83088"/>
        <dbReference type="ChEBI" id="CHEBI:83099"/>
        <dbReference type="ChEBI" id="CHEBI:456215"/>
        <dbReference type="EC" id="6.3.1.20"/>
    </reaction>
</comment>
<evidence type="ECO:0000256" key="2">
    <source>
        <dbReference type="ARBA" id="ARBA00005124"/>
    </source>
</evidence>
<dbReference type="InterPro" id="IPR019491">
    <property type="entry name" value="Lipoate_protein_ligase_C"/>
</dbReference>
<comment type="caution">
    <text evidence="10">The sequence shown here is derived from an EMBL/GenBank/DDBJ whole genome shotgun (WGS) entry which is preliminary data.</text>
</comment>
<dbReference type="SUPFAM" id="SSF55681">
    <property type="entry name" value="Class II aaRS and biotin synthetases"/>
    <property type="match status" value="1"/>
</dbReference>
<dbReference type="NCBIfam" id="TIGR00545">
    <property type="entry name" value="lipoyltrans"/>
    <property type="match status" value="1"/>
</dbReference>
<dbReference type="PANTHER" id="PTHR12561">
    <property type="entry name" value="LIPOATE-PROTEIN LIGASE"/>
    <property type="match status" value="1"/>
</dbReference>
<evidence type="ECO:0000256" key="5">
    <source>
        <dbReference type="ARBA" id="ARBA00022598"/>
    </source>
</evidence>
<accession>A0AAV7YTE7</accession>
<dbReference type="EC" id="6.3.1.20" evidence="4"/>
<evidence type="ECO:0000256" key="6">
    <source>
        <dbReference type="ARBA" id="ARBA00022741"/>
    </source>
</evidence>
<evidence type="ECO:0000259" key="9">
    <source>
        <dbReference type="PROSITE" id="PS51733"/>
    </source>
</evidence>
<evidence type="ECO:0000256" key="7">
    <source>
        <dbReference type="ARBA" id="ARBA00022840"/>
    </source>
</evidence>